<accession>A0A2V2MW34</accession>
<organism evidence="1 2">
    <name type="scientific">Methanospirillum stamsii</name>
    <dbReference type="NCBI Taxonomy" id="1277351"/>
    <lineage>
        <taxon>Archaea</taxon>
        <taxon>Methanobacteriati</taxon>
        <taxon>Methanobacteriota</taxon>
        <taxon>Stenosarchaea group</taxon>
        <taxon>Methanomicrobia</taxon>
        <taxon>Methanomicrobiales</taxon>
        <taxon>Methanospirillaceae</taxon>
        <taxon>Methanospirillum</taxon>
    </lineage>
</organism>
<evidence type="ECO:0000313" key="1">
    <source>
        <dbReference type="EMBL" id="PWR69606.1"/>
    </source>
</evidence>
<protein>
    <submittedName>
        <fullName evidence="1">Uncharacterized protein</fullName>
    </submittedName>
</protein>
<evidence type="ECO:0000313" key="2">
    <source>
        <dbReference type="Proteomes" id="UP000245934"/>
    </source>
</evidence>
<dbReference type="Proteomes" id="UP000245934">
    <property type="component" value="Unassembled WGS sequence"/>
</dbReference>
<comment type="caution">
    <text evidence="1">The sequence shown here is derived from an EMBL/GenBank/DDBJ whole genome shotgun (WGS) entry which is preliminary data.</text>
</comment>
<proteinExistence type="predicted"/>
<dbReference type="EMBL" id="QGMZ01000060">
    <property type="protein sequence ID" value="PWR69606.1"/>
    <property type="molecule type" value="Genomic_DNA"/>
</dbReference>
<keyword evidence="2" id="KW-1185">Reference proteome</keyword>
<reference evidence="1 2" key="1">
    <citation type="submission" date="2018-05" db="EMBL/GenBank/DDBJ databases">
        <title>Draft genome of Methanospirillum stamsii Pt1.</title>
        <authorList>
            <person name="Dueholm M.S."/>
            <person name="Nielsen P.H."/>
            <person name="Bakmann L.F."/>
            <person name="Otzen D.E."/>
        </authorList>
    </citation>
    <scope>NUCLEOTIDE SEQUENCE [LARGE SCALE GENOMIC DNA]</scope>
    <source>
        <strain evidence="1 2">Pt1</strain>
    </source>
</reference>
<sequence>MPDMTSIKIASSVKNQLNHLKLHPRETYSDIIGRLAEFGTHPQQQIPFIIPLMHVKINQKIIELKKPVEINVEIDEDEYILFNNEYRLLVVASNVYDGMKNILDEFEENWKDFVLGDENTLGRDALELREKYGSIVPSESSS</sequence>
<gene>
    <name evidence="1" type="ORF">DLD82_17410</name>
</gene>
<name>A0A2V2MW34_9EURY</name>
<dbReference type="AlphaFoldDB" id="A0A2V2MW34"/>